<dbReference type="SMART" id="SM00062">
    <property type="entry name" value="PBPb"/>
    <property type="match status" value="1"/>
</dbReference>
<evidence type="ECO:0000313" key="6">
    <source>
        <dbReference type="EMBL" id="SMG51997.1"/>
    </source>
</evidence>
<dbReference type="STRING" id="1515439.SAMN06265784_105527"/>
<dbReference type="GO" id="GO:0006865">
    <property type="term" value="P:amino acid transport"/>
    <property type="evidence" value="ECO:0007669"/>
    <property type="project" value="TreeGrafter"/>
</dbReference>
<reference evidence="7" key="1">
    <citation type="submission" date="2017-04" db="EMBL/GenBank/DDBJ databases">
        <authorList>
            <person name="Varghese N."/>
            <person name="Submissions S."/>
        </authorList>
    </citation>
    <scope>NUCLEOTIDE SEQUENCE [LARGE SCALE GENOMIC DNA]</scope>
    <source>
        <strain evidence="7">LMG 29540</strain>
    </source>
</reference>
<dbReference type="GO" id="GO:0005576">
    <property type="term" value="C:extracellular region"/>
    <property type="evidence" value="ECO:0007669"/>
    <property type="project" value="TreeGrafter"/>
</dbReference>
<evidence type="ECO:0000313" key="7">
    <source>
        <dbReference type="Proteomes" id="UP000193228"/>
    </source>
</evidence>
<name>A0A1X7LEM4_9BURK</name>
<dbReference type="GO" id="GO:0030288">
    <property type="term" value="C:outer membrane-bounded periplasmic space"/>
    <property type="evidence" value="ECO:0007669"/>
    <property type="project" value="TreeGrafter"/>
</dbReference>
<evidence type="ECO:0000259" key="5">
    <source>
        <dbReference type="SMART" id="SM00062"/>
    </source>
</evidence>
<comment type="similarity">
    <text evidence="1">Belongs to the bacterial solute-binding protein 3 family.</text>
</comment>
<dbReference type="PANTHER" id="PTHR30085">
    <property type="entry name" value="AMINO ACID ABC TRANSPORTER PERMEASE"/>
    <property type="match status" value="1"/>
</dbReference>
<feature type="domain" description="Solute-binding protein family 3/N-terminal" evidence="5">
    <location>
        <begin position="37"/>
        <end position="269"/>
    </location>
</feature>
<dbReference type="RefSeq" id="WP_085485706.1">
    <property type="nucleotide sequence ID" value="NZ_FXAT01000005.1"/>
</dbReference>
<dbReference type="Proteomes" id="UP000193228">
    <property type="component" value="Unassembled WGS sequence"/>
</dbReference>
<dbReference type="OrthoDB" id="7240770at2"/>
<dbReference type="PANTHER" id="PTHR30085:SF2">
    <property type="entry name" value="GLUTAMATE_ASPARTATE IMPORT SOLUTE-BINDING PROTEIN"/>
    <property type="match status" value="1"/>
</dbReference>
<keyword evidence="2" id="KW-0813">Transport</keyword>
<keyword evidence="3 4" id="KW-0732">Signal</keyword>
<accession>A0A1X7LEM4</accession>
<dbReference type="Gene3D" id="3.40.190.10">
    <property type="entry name" value="Periplasmic binding protein-like II"/>
    <property type="match status" value="2"/>
</dbReference>
<evidence type="ECO:0000256" key="4">
    <source>
        <dbReference type="SAM" id="SignalP"/>
    </source>
</evidence>
<evidence type="ECO:0000256" key="1">
    <source>
        <dbReference type="ARBA" id="ARBA00010333"/>
    </source>
</evidence>
<gene>
    <name evidence="6" type="ORF">SAMN06265784_105527</name>
</gene>
<organism evidence="6 7">
    <name type="scientific">Paraburkholderia susongensis</name>
    <dbReference type="NCBI Taxonomy" id="1515439"/>
    <lineage>
        <taxon>Bacteria</taxon>
        <taxon>Pseudomonadati</taxon>
        <taxon>Pseudomonadota</taxon>
        <taxon>Betaproteobacteria</taxon>
        <taxon>Burkholderiales</taxon>
        <taxon>Burkholderiaceae</taxon>
        <taxon>Paraburkholderia</taxon>
    </lineage>
</organism>
<dbReference type="SUPFAM" id="SSF53850">
    <property type="entry name" value="Periplasmic binding protein-like II"/>
    <property type="match status" value="1"/>
</dbReference>
<dbReference type="AlphaFoldDB" id="A0A1X7LEM4"/>
<dbReference type="CDD" id="cd13688">
    <property type="entry name" value="PBP2_GltI_DEBP"/>
    <property type="match status" value="1"/>
</dbReference>
<sequence length="298" mass="32967">MKRLATLSAIVTGCALFANAQAQDASPTLQKIKDTGVISLGIRESSVPFSYYDSQQHTIGYSQEIALRIVDEVKKELKLSNLTVKETPITSQNRIPVLQNGTIDIECGSTTHTKERANQVAFTNSFFQYGVRLITKKDSGIKDFSDLAGKTVVTTAGTSEDRLLREMNNAKKMNMQLIFAKDHADSFLVMKTGRAAAYVNDEPLLYGARATEKNPQDYVVTGTPPMSEVYGCMVRKDDPVFKKLADRVIANMQTSGEAEQLYKKWFNQAIPPKGINLDYPLSADNKALFAHPNDQALD</sequence>
<evidence type="ECO:0000256" key="3">
    <source>
        <dbReference type="ARBA" id="ARBA00022729"/>
    </source>
</evidence>
<dbReference type="InterPro" id="IPR051455">
    <property type="entry name" value="Bact_solute-bind_prot3"/>
</dbReference>
<evidence type="ECO:0000256" key="2">
    <source>
        <dbReference type="ARBA" id="ARBA00022448"/>
    </source>
</evidence>
<proteinExistence type="inferred from homology"/>
<keyword evidence="7" id="KW-1185">Reference proteome</keyword>
<feature type="signal peptide" evidence="4">
    <location>
        <begin position="1"/>
        <end position="22"/>
    </location>
</feature>
<dbReference type="Pfam" id="PF00497">
    <property type="entry name" value="SBP_bac_3"/>
    <property type="match status" value="1"/>
</dbReference>
<dbReference type="EMBL" id="FXAT01000005">
    <property type="protein sequence ID" value="SMG51997.1"/>
    <property type="molecule type" value="Genomic_DNA"/>
</dbReference>
<dbReference type="InterPro" id="IPR001638">
    <property type="entry name" value="Solute-binding_3/MltF_N"/>
</dbReference>
<feature type="chain" id="PRO_5012304625" evidence="4">
    <location>
        <begin position="23"/>
        <end position="298"/>
    </location>
</feature>
<protein>
    <submittedName>
        <fullName evidence="6">Amino acid ABC transporter substrate-binding protein, PAAT family</fullName>
    </submittedName>
</protein>